<dbReference type="Proteomes" id="UP000054851">
    <property type="component" value="Unassembled WGS sequence"/>
</dbReference>
<evidence type="ECO:0000256" key="1">
    <source>
        <dbReference type="SAM" id="Coils"/>
    </source>
</evidence>
<dbReference type="RefSeq" id="WP_198398970.1">
    <property type="nucleotide sequence ID" value="NZ_FCOA02000002.1"/>
</dbReference>
<sequence length="58" mass="6451">MTGQVANDDDEGTLQAQLRRISELEEENTALREVNDLLRKAVAYYAPVSAALFPRDDA</sequence>
<proteinExistence type="predicted"/>
<evidence type="ECO:0008006" key="4">
    <source>
        <dbReference type="Google" id="ProtNLM"/>
    </source>
</evidence>
<dbReference type="STRING" id="1777140.AWB79_01087"/>
<dbReference type="EMBL" id="FCOA02000002">
    <property type="protein sequence ID" value="SAK46178.1"/>
    <property type="molecule type" value="Genomic_DNA"/>
</dbReference>
<keyword evidence="3" id="KW-1185">Reference proteome</keyword>
<protein>
    <recommendedName>
        <fullName evidence="4">Transposase IS3/IS911 family protein</fullName>
    </recommendedName>
</protein>
<evidence type="ECO:0000313" key="3">
    <source>
        <dbReference type="Proteomes" id="UP000054851"/>
    </source>
</evidence>
<reference evidence="2" key="1">
    <citation type="submission" date="2016-01" db="EMBL/GenBank/DDBJ databases">
        <authorList>
            <person name="Peeters C."/>
        </authorList>
    </citation>
    <scope>NUCLEOTIDE SEQUENCE</scope>
    <source>
        <strain evidence="2">LMG 29322</strain>
    </source>
</reference>
<name>A0A157ZKY6_9BURK</name>
<evidence type="ECO:0000313" key="2">
    <source>
        <dbReference type="EMBL" id="SAK46178.1"/>
    </source>
</evidence>
<feature type="coiled-coil region" evidence="1">
    <location>
        <begin position="7"/>
        <end position="41"/>
    </location>
</feature>
<keyword evidence="1" id="KW-0175">Coiled coil</keyword>
<dbReference type="AlphaFoldDB" id="A0A157ZKY6"/>
<organism evidence="2 3">
    <name type="scientific">Caballeronia hypogeia</name>
    <dbReference type="NCBI Taxonomy" id="1777140"/>
    <lineage>
        <taxon>Bacteria</taxon>
        <taxon>Pseudomonadati</taxon>
        <taxon>Pseudomonadota</taxon>
        <taxon>Betaproteobacteria</taxon>
        <taxon>Burkholderiales</taxon>
        <taxon>Burkholderiaceae</taxon>
        <taxon>Caballeronia</taxon>
    </lineage>
</organism>
<gene>
    <name evidence="2" type="ORF">AWB79_01087</name>
</gene>
<accession>A0A157ZKY6</accession>
<comment type="caution">
    <text evidence="2">The sequence shown here is derived from an EMBL/GenBank/DDBJ whole genome shotgun (WGS) entry which is preliminary data.</text>
</comment>